<dbReference type="InterPro" id="IPR024455">
    <property type="entry name" value="Phage_capsid"/>
</dbReference>
<dbReference type="NCBIfam" id="TIGR01554">
    <property type="entry name" value="major_cap_HK97"/>
    <property type="match status" value="1"/>
</dbReference>
<name>A0A6M3L373_9ZZZZ</name>
<accession>A0A6M3L373</accession>
<feature type="domain" description="Phage capsid-like C-terminal" evidence="4">
    <location>
        <begin position="137"/>
        <end position="419"/>
    </location>
</feature>
<dbReference type="InterPro" id="IPR054612">
    <property type="entry name" value="Phage_capsid-like_C"/>
</dbReference>
<evidence type="ECO:0000256" key="3">
    <source>
        <dbReference type="SAM" id="Coils"/>
    </source>
</evidence>
<keyword evidence="3" id="KW-0175">Coiled coil</keyword>
<dbReference type="AlphaFoldDB" id="A0A6M3L373"/>
<proteinExistence type="predicted"/>
<protein>
    <submittedName>
        <fullName evidence="5">Putative capsid protein</fullName>
    </submittedName>
</protein>
<sequence>MNEKIRKLRADRAKIVSDQRALLDTAEAAKRAMTADENTNYETMDTEVDRLTREIDREEKLATREQSMKDSADAFKPVPAVAGGEARTIEYRGHKFTLPVNADVQARAFNTFLTRGLQAVVAEELRALQADADIYGGFLVAPQQFVMKLIQAVDNEVFIRQMATIYPVTKAESLGAPSLDNDPADPDWTAEIAIGSTDSTMSFGRRELTPHPLAKLLKVSEKLLRVSAMDVESLVIQRLAYKFAVVAENAYLNGSGSNQPMGLFTAATVGFGISTARDVSTGNTATTITFDGLINALYSLKAQYHNRCEWIFHRDHIKMLRKIKDGEGQYVWQPSVQAGQPDRILAKPYRMSEYCPHALTASTYNGIIGDFKQYWIADALDMRVQRLNELYAATNQIGFIGRLESDGMPVLEEAFARVKTTA</sequence>
<evidence type="ECO:0000259" key="4">
    <source>
        <dbReference type="Pfam" id="PF05065"/>
    </source>
</evidence>
<evidence type="ECO:0000256" key="2">
    <source>
        <dbReference type="ARBA" id="ARBA00022844"/>
    </source>
</evidence>
<comment type="subcellular location">
    <subcellularLocation>
        <location evidence="1">Virion</location>
    </subcellularLocation>
</comment>
<feature type="coiled-coil region" evidence="3">
    <location>
        <begin position="41"/>
        <end position="68"/>
    </location>
</feature>
<dbReference type="GO" id="GO:0044423">
    <property type="term" value="C:virion component"/>
    <property type="evidence" value="ECO:0007669"/>
    <property type="project" value="UniProtKB-KW"/>
</dbReference>
<reference evidence="5" key="1">
    <citation type="submission" date="2020-03" db="EMBL/GenBank/DDBJ databases">
        <title>The deep terrestrial virosphere.</title>
        <authorList>
            <person name="Holmfeldt K."/>
            <person name="Nilsson E."/>
            <person name="Simone D."/>
            <person name="Lopez-Fernandez M."/>
            <person name="Wu X."/>
            <person name="de Brujin I."/>
            <person name="Lundin D."/>
            <person name="Andersson A."/>
            <person name="Bertilsson S."/>
            <person name="Dopson M."/>
        </authorList>
    </citation>
    <scope>NUCLEOTIDE SEQUENCE</scope>
    <source>
        <strain evidence="5">MM415B02671</strain>
    </source>
</reference>
<dbReference type="Gene3D" id="3.30.2400.10">
    <property type="entry name" value="Major capsid protein gp5"/>
    <property type="match status" value="1"/>
</dbReference>
<keyword evidence="2" id="KW-0946">Virion</keyword>
<gene>
    <name evidence="5" type="ORF">MM415B02671_0009</name>
</gene>
<evidence type="ECO:0000313" key="5">
    <source>
        <dbReference type="EMBL" id="QJA88850.1"/>
    </source>
</evidence>
<dbReference type="EMBL" id="MT142807">
    <property type="protein sequence ID" value="QJA88850.1"/>
    <property type="molecule type" value="Genomic_DNA"/>
</dbReference>
<organism evidence="5">
    <name type="scientific">viral metagenome</name>
    <dbReference type="NCBI Taxonomy" id="1070528"/>
    <lineage>
        <taxon>unclassified sequences</taxon>
        <taxon>metagenomes</taxon>
        <taxon>organismal metagenomes</taxon>
    </lineage>
</organism>
<dbReference type="Pfam" id="PF05065">
    <property type="entry name" value="Phage_capsid"/>
    <property type="match status" value="1"/>
</dbReference>
<dbReference type="SUPFAM" id="SSF56563">
    <property type="entry name" value="Major capsid protein gp5"/>
    <property type="match status" value="1"/>
</dbReference>
<evidence type="ECO:0000256" key="1">
    <source>
        <dbReference type="ARBA" id="ARBA00004328"/>
    </source>
</evidence>